<dbReference type="InterPro" id="IPR013763">
    <property type="entry name" value="Cyclin-like_dom"/>
</dbReference>
<dbReference type="Gene3D" id="1.10.472.10">
    <property type="entry name" value="Cyclin-like"/>
    <property type="match status" value="2"/>
</dbReference>
<feature type="compositionally biased region" description="Polar residues" evidence="7">
    <location>
        <begin position="32"/>
        <end position="44"/>
    </location>
</feature>
<sequence length="411" mass="46668">MKKENNVTLKVGDLPVRLTRARAAAFRASGQLPPSNGVSQQNEKQLLKGNPKRAVSDNNACLPCKKRPALQDVSNIFCETKGRGSSNVTKIQSKKGKLDKAGPIGASKVLKGKSLPHLGLRSEDGMPSYNEAHNAHLRLISQKKDVQIAVANKSGIYEPLKLSRRPYPKYMETVQQDITQSMRGILVDWLVEVSEEYKLVPDTLYLTVYLIDWFLSKTYIERRRLQLLGITCMLIASKYEEINAPRIEEFCFITDNTYTKEEVLKMETEVLKFSAYQLFAPTTKTFLRRFLRAAQASYESPNLELEFLANYLAELTLMNYGFLSFRPSMIAASAVFLARWTLDRSCHPWNPTLQHYASYKPSELKTTVLALQDLQLNSKDFPLTAIRTKYEQEKFKCVAALSSPELLDTLF</sequence>
<dbReference type="InterPro" id="IPR036915">
    <property type="entry name" value="Cyclin-like_sf"/>
</dbReference>
<accession>A0ABU6VCR5</accession>
<protein>
    <recommendedName>
        <fullName evidence="5">B-like cyclin</fullName>
    </recommendedName>
</protein>
<keyword evidence="11" id="KW-1185">Reference proteome</keyword>
<feature type="domain" description="Cyclin-like" evidence="8">
    <location>
        <begin position="285"/>
        <end position="373"/>
    </location>
</feature>
<gene>
    <name evidence="10" type="ORF">PIB30_036455</name>
</gene>
<comment type="subunit">
    <text evidence="1">Interacts with the CDC2 protein kinase to form a serine/threonine kinase holoenzyme complex also known as maturation promoting factor (MPF). The cyclin subunit imparts substrate specificity to the complex.</text>
</comment>
<keyword evidence="2" id="KW-0132">Cell division</keyword>
<name>A0ABU6VCR5_9FABA</name>
<dbReference type="SMART" id="SM00385">
    <property type="entry name" value="CYCLIN"/>
    <property type="match status" value="2"/>
</dbReference>
<evidence type="ECO:0000256" key="2">
    <source>
        <dbReference type="ARBA" id="ARBA00022618"/>
    </source>
</evidence>
<evidence type="ECO:0000256" key="6">
    <source>
        <dbReference type="RuleBase" id="RU000383"/>
    </source>
</evidence>
<dbReference type="EMBL" id="JASCZI010151213">
    <property type="protein sequence ID" value="MED6170994.1"/>
    <property type="molecule type" value="Genomic_DNA"/>
</dbReference>
<reference evidence="10 11" key="1">
    <citation type="journal article" date="2023" name="Plants (Basel)">
        <title>Bridging the Gap: Combining Genomics and Transcriptomics Approaches to Understand Stylosanthes scabra, an Orphan Legume from the Brazilian Caatinga.</title>
        <authorList>
            <person name="Ferreira-Neto J.R.C."/>
            <person name="da Silva M.D."/>
            <person name="Binneck E."/>
            <person name="de Melo N.F."/>
            <person name="da Silva R.H."/>
            <person name="de Melo A.L.T.M."/>
            <person name="Pandolfi V."/>
            <person name="Bustamante F.O."/>
            <person name="Brasileiro-Vidal A.C."/>
            <person name="Benko-Iseppon A.M."/>
        </authorList>
    </citation>
    <scope>NUCLEOTIDE SEQUENCE [LARGE SCALE GENOMIC DNA]</scope>
    <source>
        <tissue evidence="10">Leaves</tissue>
    </source>
</reference>
<comment type="similarity">
    <text evidence="6">Belongs to the cyclin family.</text>
</comment>
<proteinExistence type="inferred from homology"/>
<feature type="domain" description="Cyclin-like" evidence="8">
    <location>
        <begin position="188"/>
        <end position="272"/>
    </location>
</feature>
<organism evidence="10 11">
    <name type="scientific">Stylosanthes scabra</name>
    <dbReference type="NCBI Taxonomy" id="79078"/>
    <lineage>
        <taxon>Eukaryota</taxon>
        <taxon>Viridiplantae</taxon>
        <taxon>Streptophyta</taxon>
        <taxon>Embryophyta</taxon>
        <taxon>Tracheophyta</taxon>
        <taxon>Spermatophyta</taxon>
        <taxon>Magnoliopsida</taxon>
        <taxon>eudicotyledons</taxon>
        <taxon>Gunneridae</taxon>
        <taxon>Pentapetalae</taxon>
        <taxon>rosids</taxon>
        <taxon>fabids</taxon>
        <taxon>Fabales</taxon>
        <taxon>Fabaceae</taxon>
        <taxon>Papilionoideae</taxon>
        <taxon>50 kb inversion clade</taxon>
        <taxon>dalbergioids sensu lato</taxon>
        <taxon>Dalbergieae</taxon>
        <taxon>Pterocarpus clade</taxon>
        <taxon>Stylosanthes</taxon>
    </lineage>
</organism>
<evidence type="ECO:0000259" key="9">
    <source>
        <dbReference type="SMART" id="SM01332"/>
    </source>
</evidence>
<dbReference type="InterPro" id="IPR039361">
    <property type="entry name" value="Cyclin"/>
</dbReference>
<dbReference type="InterPro" id="IPR004367">
    <property type="entry name" value="Cyclin_C-dom"/>
</dbReference>
<dbReference type="SUPFAM" id="SSF47954">
    <property type="entry name" value="Cyclin-like"/>
    <property type="match status" value="2"/>
</dbReference>
<feature type="domain" description="Cyclin C-terminal" evidence="9">
    <location>
        <begin position="281"/>
        <end position="404"/>
    </location>
</feature>
<feature type="region of interest" description="Disordered" evidence="7">
    <location>
        <begin position="28"/>
        <end position="55"/>
    </location>
</feature>
<dbReference type="Proteomes" id="UP001341840">
    <property type="component" value="Unassembled WGS sequence"/>
</dbReference>
<evidence type="ECO:0000256" key="5">
    <source>
        <dbReference type="ARBA" id="ARBA00032263"/>
    </source>
</evidence>
<comment type="caution">
    <text evidence="10">The sequence shown here is derived from an EMBL/GenBank/DDBJ whole genome shotgun (WGS) entry which is preliminary data.</text>
</comment>
<evidence type="ECO:0000259" key="8">
    <source>
        <dbReference type="SMART" id="SM00385"/>
    </source>
</evidence>
<evidence type="ECO:0000256" key="4">
    <source>
        <dbReference type="ARBA" id="ARBA00023306"/>
    </source>
</evidence>
<keyword evidence="3 6" id="KW-0195">Cyclin</keyword>
<dbReference type="SMART" id="SM01332">
    <property type="entry name" value="Cyclin_C"/>
    <property type="match status" value="1"/>
</dbReference>
<evidence type="ECO:0000313" key="10">
    <source>
        <dbReference type="EMBL" id="MED6170994.1"/>
    </source>
</evidence>
<dbReference type="InterPro" id="IPR006671">
    <property type="entry name" value="Cyclin_N"/>
</dbReference>
<dbReference type="PANTHER" id="PTHR10177">
    <property type="entry name" value="CYCLINS"/>
    <property type="match status" value="1"/>
</dbReference>
<evidence type="ECO:0000256" key="7">
    <source>
        <dbReference type="SAM" id="MobiDB-lite"/>
    </source>
</evidence>
<dbReference type="Pfam" id="PF02984">
    <property type="entry name" value="Cyclin_C"/>
    <property type="match status" value="1"/>
</dbReference>
<keyword evidence="4" id="KW-0131">Cell cycle</keyword>
<evidence type="ECO:0000313" key="11">
    <source>
        <dbReference type="Proteomes" id="UP001341840"/>
    </source>
</evidence>
<evidence type="ECO:0000256" key="3">
    <source>
        <dbReference type="ARBA" id="ARBA00023127"/>
    </source>
</evidence>
<dbReference type="CDD" id="cd20506">
    <property type="entry name" value="CYCLIN_AtCycA-like_rpt2"/>
    <property type="match status" value="1"/>
</dbReference>
<evidence type="ECO:0000256" key="1">
    <source>
        <dbReference type="ARBA" id="ARBA00011177"/>
    </source>
</evidence>
<dbReference type="Pfam" id="PF00134">
    <property type="entry name" value="Cyclin_N"/>
    <property type="match status" value="1"/>
</dbReference>